<dbReference type="EMBL" id="BJON01000009">
    <property type="protein sequence ID" value="GED68949.1"/>
    <property type="molecule type" value="Genomic_DNA"/>
</dbReference>
<keyword evidence="1" id="KW-0472">Membrane</keyword>
<sequence>MLFFREKHKRAQGGEAYVYKVELLVEGVVPMLTPCIFKRGIIWIVFFVISLVIMPFFAEDNPTPQAPVTSEVKVQ</sequence>
<evidence type="ECO:0000256" key="1">
    <source>
        <dbReference type="SAM" id="Phobius"/>
    </source>
</evidence>
<evidence type="ECO:0000313" key="2">
    <source>
        <dbReference type="EMBL" id="GED68949.1"/>
    </source>
</evidence>
<keyword evidence="1" id="KW-0812">Transmembrane</keyword>
<evidence type="ECO:0000313" key="3">
    <source>
        <dbReference type="Proteomes" id="UP000319578"/>
    </source>
</evidence>
<proteinExistence type="predicted"/>
<comment type="caution">
    <text evidence="2">The sequence shown here is derived from an EMBL/GenBank/DDBJ whole genome shotgun (WGS) entry which is preliminary data.</text>
</comment>
<accession>A0ABQ0TNA0</accession>
<keyword evidence="3" id="KW-1185">Reference proteome</keyword>
<reference evidence="2 3" key="1">
    <citation type="submission" date="2019-06" db="EMBL/GenBank/DDBJ databases">
        <title>Whole genome shotgun sequence of Brevibacillus reuszeri NBRC 15719.</title>
        <authorList>
            <person name="Hosoyama A."/>
            <person name="Uohara A."/>
            <person name="Ohji S."/>
            <person name="Ichikawa N."/>
        </authorList>
    </citation>
    <scope>NUCLEOTIDE SEQUENCE [LARGE SCALE GENOMIC DNA]</scope>
    <source>
        <strain evidence="2 3">NBRC 15719</strain>
    </source>
</reference>
<protein>
    <submittedName>
        <fullName evidence="2">Uncharacterized protein</fullName>
    </submittedName>
</protein>
<name>A0ABQ0TNA0_9BACL</name>
<gene>
    <name evidence="2" type="ORF">BRE01_26510</name>
</gene>
<feature type="transmembrane region" description="Helical" evidence="1">
    <location>
        <begin position="40"/>
        <end position="58"/>
    </location>
</feature>
<keyword evidence="1" id="KW-1133">Transmembrane helix</keyword>
<organism evidence="2 3">
    <name type="scientific">Brevibacillus reuszeri</name>
    <dbReference type="NCBI Taxonomy" id="54915"/>
    <lineage>
        <taxon>Bacteria</taxon>
        <taxon>Bacillati</taxon>
        <taxon>Bacillota</taxon>
        <taxon>Bacilli</taxon>
        <taxon>Bacillales</taxon>
        <taxon>Paenibacillaceae</taxon>
        <taxon>Brevibacillus</taxon>
    </lineage>
</organism>
<dbReference type="Proteomes" id="UP000319578">
    <property type="component" value="Unassembled WGS sequence"/>
</dbReference>